<gene>
    <name evidence="1" type="ORF">SCLCIDRAFT_34921</name>
</gene>
<accession>A0A0C3DGD7</accession>
<sequence length="94" mass="11005">NLGRTELIIGSTWLNKHNLEINWQTGEIHEKYPWIPYPVPKGHPRDDGSEQLFRVKKAASWADLPKEAPKKSTKELIPKEYHEFLHTFEQKASE</sequence>
<reference evidence="2" key="2">
    <citation type="submission" date="2015-01" db="EMBL/GenBank/DDBJ databases">
        <title>Evolutionary Origins and Diversification of the Mycorrhizal Mutualists.</title>
        <authorList>
            <consortium name="DOE Joint Genome Institute"/>
            <consortium name="Mycorrhizal Genomics Consortium"/>
            <person name="Kohler A."/>
            <person name="Kuo A."/>
            <person name="Nagy L.G."/>
            <person name="Floudas D."/>
            <person name="Copeland A."/>
            <person name="Barry K.W."/>
            <person name="Cichocki N."/>
            <person name="Veneault-Fourrey C."/>
            <person name="LaButti K."/>
            <person name="Lindquist E.A."/>
            <person name="Lipzen A."/>
            <person name="Lundell T."/>
            <person name="Morin E."/>
            <person name="Murat C."/>
            <person name="Riley R."/>
            <person name="Ohm R."/>
            <person name="Sun H."/>
            <person name="Tunlid A."/>
            <person name="Henrissat B."/>
            <person name="Grigoriev I.V."/>
            <person name="Hibbett D.S."/>
            <person name="Martin F."/>
        </authorList>
    </citation>
    <scope>NUCLEOTIDE SEQUENCE [LARGE SCALE GENOMIC DNA]</scope>
    <source>
        <strain evidence="2">Foug A</strain>
    </source>
</reference>
<organism evidence="1 2">
    <name type="scientific">Scleroderma citrinum Foug A</name>
    <dbReference type="NCBI Taxonomy" id="1036808"/>
    <lineage>
        <taxon>Eukaryota</taxon>
        <taxon>Fungi</taxon>
        <taxon>Dikarya</taxon>
        <taxon>Basidiomycota</taxon>
        <taxon>Agaricomycotina</taxon>
        <taxon>Agaricomycetes</taxon>
        <taxon>Agaricomycetidae</taxon>
        <taxon>Boletales</taxon>
        <taxon>Sclerodermatineae</taxon>
        <taxon>Sclerodermataceae</taxon>
        <taxon>Scleroderma</taxon>
    </lineage>
</organism>
<dbReference type="AlphaFoldDB" id="A0A0C3DGD7"/>
<dbReference type="Proteomes" id="UP000053989">
    <property type="component" value="Unassembled WGS sequence"/>
</dbReference>
<feature type="non-terminal residue" evidence="1">
    <location>
        <position position="94"/>
    </location>
</feature>
<name>A0A0C3DGD7_9AGAM</name>
<dbReference type="InParanoid" id="A0A0C3DGD7"/>
<dbReference type="HOGENOM" id="CLU_2392046_0_0_1"/>
<dbReference type="EMBL" id="KN822070">
    <property type="protein sequence ID" value="KIM59765.1"/>
    <property type="molecule type" value="Genomic_DNA"/>
</dbReference>
<protein>
    <submittedName>
        <fullName evidence="1">Uncharacterized protein</fullName>
    </submittedName>
</protein>
<dbReference type="OrthoDB" id="2680570at2759"/>
<keyword evidence="2" id="KW-1185">Reference proteome</keyword>
<proteinExistence type="predicted"/>
<evidence type="ECO:0000313" key="1">
    <source>
        <dbReference type="EMBL" id="KIM59765.1"/>
    </source>
</evidence>
<reference evidence="1 2" key="1">
    <citation type="submission" date="2014-04" db="EMBL/GenBank/DDBJ databases">
        <authorList>
            <consortium name="DOE Joint Genome Institute"/>
            <person name="Kuo A."/>
            <person name="Kohler A."/>
            <person name="Nagy L.G."/>
            <person name="Floudas D."/>
            <person name="Copeland A."/>
            <person name="Barry K.W."/>
            <person name="Cichocki N."/>
            <person name="Veneault-Fourrey C."/>
            <person name="LaButti K."/>
            <person name="Lindquist E.A."/>
            <person name="Lipzen A."/>
            <person name="Lundell T."/>
            <person name="Morin E."/>
            <person name="Murat C."/>
            <person name="Sun H."/>
            <person name="Tunlid A."/>
            <person name="Henrissat B."/>
            <person name="Grigoriev I.V."/>
            <person name="Hibbett D.S."/>
            <person name="Martin F."/>
            <person name="Nordberg H.P."/>
            <person name="Cantor M.N."/>
            <person name="Hua S.X."/>
        </authorList>
    </citation>
    <scope>NUCLEOTIDE SEQUENCE [LARGE SCALE GENOMIC DNA]</scope>
    <source>
        <strain evidence="1 2">Foug A</strain>
    </source>
</reference>
<evidence type="ECO:0000313" key="2">
    <source>
        <dbReference type="Proteomes" id="UP000053989"/>
    </source>
</evidence>
<feature type="non-terminal residue" evidence="1">
    <location>
        <position position="1"/>
    </location>
</feature>